<comment type="caution">
    <text evidence="2">The sequence shown here is derived from an EMBL/GenBank/DDBJ whole genome shotgun (WGS) entry which is preliminary data.</text>
</comment>
<accession>A0A370QF43</accession>
<dbReference type="EMBL" id="QRAO01000002">
    <property type="protein sequence ID" value="RDK86899.1"/>
    <property type="molecule type" value="Genomic_DNA"/>
</dbReference>
<dbReference type="Proteomes" id="UP000255317">
    <property type="component" value="Unassembled WGS sequence"/>
</dbReference>
<gene>
    <name evidence="2" type="ORF">C8D94_10277</name>
</gene>
<name>A0A370QF43_9FLAO</name>
<proteinExistence type="predicted"/>
<keyword evidence="3" id="KW-1185">Reference proteome</keyword>
<evidence type="ECO:0000313" key="2">
    <source>
        <dbReference type="EMBL" id="RDK86899.1"/>
    </source>
</evidence>
<evidence type="ECO:0000259" key="1">
    <source>
        <dbReference type="Pfam" id="PF05117"/>
    </source>
</evidence>
<protein>
    <submittedName>
        <fullName evidence="2">Uncharacterized protein DUF695</fullName>
    </submittedName>
</protein>
<evidence type="ECO:0000313" key="3">
    <source>
        <dbReference type="Proteomes" id="UP000255317"/>
    </source>
</evidence>
<sequence>MLLPVGEIESQSLLLNKPPTVWDYFHRSSKKNEPQISTNQEFLDWFTQHEKQFHAVVKQHHWIERDFLKKLNPKLANLRSGYNLLTGMMNEETAELIITPDRTISNFVEELIAAAPDLEGGKFTALKPPVDIPDFGIEMAGFKFDATTLSFYANENKKFPDEIDITICYDSFTEHEEPQITNGVYIFLDNYLGELNSITILDNVTVTNVAEAEKELVPISKLKDYLVWREKEFVEKYEGVRHSTENDTYHSLQAELPNGKPLIAIINTDLLSWDSTASHPWVMVLTILYKPKNDSGMPDENTFTELDAIEENLLKELKDKDGFLNIGRHTADGERIIYFVCKDFRKPSKVADRVSMQYKDRFSISVDIFKDKYWQSLQRFNPNTHL</sequence>
<reference evidence="2 3" key="1">
    <citation type="submission" date="2018-07" db="EMBL/GenBank/DDBJ databases">
        <title>Genomic Encyclopedia of Type Strains, Phase IV (KMG-IV): sequencing the most valuable type-strain genomes for metagenomic binning, comparative biology and taxonomic classification.</title>
        <authorList>
            <person name="Goeker M."/>
        </authorList>
    </citation>
    <scope>NUCLEOTIDE SEQUENCE [LARGE SCALE GENOMIC DNA]</scope>
    <source>
        <strain evidence="2 3">DSM 101478</strain>
    </source>
</reference>
<dbReference type="Pfam" id="PF05117">
    <property type="entry name" value="DUF695"/>
    <property type="match status" value="1"/>
</dbReference>
<dbReference type="AlphaFoldDB" id="A0A370QF43"/>
<organism evidence="2 3">
    <name type="scientific">Marinirhabdus gelatinilytica</name>
    <dbReference type="NCBI Taxonomy" id="1703343"/>
    <lineage>
        <taxon>Bacteria</taxon>
        <taxon>Pseudomonadati</taxon>
        <taxon>Bacteroidota</taxon>
        <taxon>Flavobacteriia</taxon>
        <taxon>Flavobacteriales</taxon>
        <taxon>Flavobacteriaceae</taxon>
    </lineage>
</organism>
<feature type="domain" description="DUF695" evidence="1">
    <location>
        <begin position="258"/>
        <end position="376"/>
    </location>
</feature>
<dbReference type="InterPro" id="IPR016097">
    <property type="entry name" value="DUF695"/>
</dbReference>